<accession>A0A1R3IQ99</accession>
<dbReference type="AlphaFoldDB" id="A0A1R3IQ99"/>
<dbReference type="Proteomes" id="UP000188268">
    <property type="component" value="Unassembled WGS sequence"/>
</dbReference>
<reference evidence="1 2" key="1">
    <citation type="submission" date="2013-09" db="EMBL/GenBank/DDBJ databases">
        <title>Corchorus capsularis genome sequencing.</title>
        <authorList>
            <person name="Alam M."/>
            <person name="Haque M.S."/>
            <person name="Islam M.S."/>
            <person name="Emdad E.M."/>
            <person name="Islam M.M."/>
            <person name="Ahmed B."/>
            <person name="Halim A."/>
            <person name="Hossen Q.M.M."/>
            <person name="Hossain M.Z."/>
            <person name="Ahmed R."/>
            <person name="Khan M.M."/>
            <person name="Islam R."/>
            <person name="Rashid M.M."/>
            <person name="Khan S.A."/>
            <person name="Rahman M.S."/>
            <person name="Alam M."/>
        </authorList>
    </citation>
    <scope>NUCLEOTIDE SEQUENCE [LARGE SCALE GENOMIC DNA]</scope>
    <source>
        <strain evidence="2">cv. CVL-1</strain>
        <tissue evidence="1">Whole seedling</tissue>
    </source>
</reference>
<evidence type="ECO:0000313" key="2">
    <source>
        <dbReference type="Proteomes" id="UP000188268"/>
    </source>
</evidence>
<gene>
    <name evidence="1" type="ORF">CCACVL1_10668</name>
</gene>
<sequence>MAKRGGLVGKEWDIGTTETPLKTLFGFHDNFSVTVTITFMVR</sequence>
<protein>
    <submittedName>
        <fullName evidence="1">Uncharacterized protein</fullName>
    </submittedName>
</protein>
<keyword evidence="2" id="KW-1185">Reference proteome</keyword>
<name>A0A1R3IQ99_COCAP</name>
<dbReference type="OrthoDB" id="10389743at2759"/>
<dbReference type="Gramene" id="OMO84765">
    <property type="protein sequence ID" value="OMO84765"/>
    <property type="gene ID" value="CCACVL1_10668"/>
</dbReference>
<evidence type="ECO:0000313" key="1">
    <source>
        <dbReference type="EMBL" id="OMO84765.1"/>
    </source>
</evidence>
<proteinExistence type="predicted"/>
<comment type="caution">
    <text evidence="1">The sequence shown here is derived from an EMBL/GenBank/DDBJ whole genome shotgun (WGS) entry which is preliminary data.</text>
</comment>
<organism evidence="1 2">
    <name type="scientific">Corchorus capsularis</name>
    <name type="common">Jute</name>
    <dbReference type="NCBI Taxonomy" id="210143"/>
    <lineage>
        <taxon>Eukaryota</taxon>
        <taxon>Viridiplantae</taxon>
        <taxon>Streptophyta</taxon>
        <taxon>Embryophyta</taxon>
        <taxon>Tracheophyta</taxon>
        <taxon>Spermatophyta</taxon>
        <taxon>Magnoliopsida</taxon>
        <taxon>eudicotyledons</taxon>
        <taxon>Gunneridae</taxon>
        <taxon>Pentapetalae</taxon>
        <taxon>rosids</taxon>
        <taxon>malvids</taxon>
        <taxon>Malvales</taxon>
        <taxon>Malvaceae</taxon>
        <taxon>Grewioideae</taxon>
        <taxon>Apeibeae</taxon>
        <taxon>Corchorus</taxon>
    </lineage>
</organism>
<dbReference type="EMBL" id="AWWV01009682">
    <property type="protein sequence ID" value="OMO84765.1"/>
    <property type="molecule type" value="Genomic_DNA"/>
</dbReference>